<dbReference type="Proteomes" id="UP000121784">
    <property type="component" value="Segment"/>
</dbReference>
<dbReference type="InterPro" id="IPR022819">
    <property type="entry name" value="Poxvirus_Bcl-2-like"/>
</dbReference>
<sequence length="124" mass="14490">MDNINFVRNIVQSYIKWRGGENIDYDKNFETLKLFDNDAIKSFGKCDYNFIKSLKLSIDDGPQLKNISKEDSYGYKEIIGMCALLSEQVTHTFCNTKWDTVFKILFSFISNEDLTELYNILIKT</sequence>
<reference evidence="1 2" key="1">
    <citation type="submission" date="2014-09" db="EMBL/GenBank/DDBJ databases">
        <title>Complete Genome Sequence of the Embu Virus Strain SPAn 880.</title>
        <authorList>
            <person name="Ibrahim M.S."/>
            <person name="Antwerpen M.H."/>
            <person name="Georgi E."/>
            <person name="Vette P."/>
            <person name="Zoeller G."/>
            <person name="Meyer H."/>
        </authorList>
    </citation>
    <scope>NUCLEOTIDE SEQUENCE [LARGE SCALE GENOMIC DNA]</scope>
    <source>
        <strain evidence="1">SPAn880</strain>
    </source>
</reference>
<dbReference type="Gene3D" id="1.10.437.20">
    <property type="entry name" value="dsDNA poxvirus"/>
    <property type="match status" value="1"/>
</dbReference>
<name>A0A097IW21_9POXV</name>
<organism evidence="1 2">
    <name type="scientific">Cotia virus</name>
    <dbReference type="NCBI Taxonomy" id="39444"/>
    <lineage>
        <taxon>Viruses</taxon>
        <taxon>Varidnaviria</taxon>
        <taxon>Bamfordvirae</taxon>
        <taxon>Nucleocytoviricota</taxon>
        <taxon>Pokkesviricetes</taxon>
        <taxon>Chitovirales</taxon>
        <taxon>Poxviridae</taxon>
        <taxon>Chordopoxvirinae</taxon>
        <taxon>Oryzopoxvirus</taxon>
        <taxon>Oryzopoxvirus cotia</taxon>
    </lineage>
</organism>
<gene>
    <name evidence="1" type="primary">156</name>
</gene>
<protein>
    <submittedName>
        <fullName evidence="1">Apoptosis inhibitor</fullName>
    </submittedName>
</protein>
<evidence type="ECO:0000313" key="2">
    <source>
        <dbReference type="Proteomes" id="UP000121784"/>
    </source>
</evidence>
<proteinExistence type="predicted"/>
<dbReference type="InterPro" id="IPR043018">
    <property type="entry name" value="Poxvirus_sf"/>
</dbReference>
<evidence type="ECO:0000313" key="1">
    <source>
        <dbReference type="EMBL" id="AIT70771.1"/>
    </source>
</evidence>
<dbReference type="Pfam" id="PF06227">
    <property type="entry name" value="Poxv_Bcl-2-like"/>
    <property type="match status" value="1"/>
</dbReference>
<accession>A0A097IW21</accession>
<dbReference type="EMBL" id="KM595078">
    <property type="protein sequence ID" value="AIT70771.1"/>
    <property type="molecule type" value="Genomic_DNA"/>
</dbReference>